<organism evidence="1 2">
    <name type="scientific">Janibacter limosus</name>
    <dbReference type="NCBI Taxonomy" id="53458"/>
    <lineage>
        <taxon>Bacteria</taxon>
        <taxon>Bacillati</taxon>
        <taxon>Actinomycetota</taxon>
        <taxon>Actinomycetes</taxon>
        <taxon>Micrococcales</taxon>
        <taxon>Intrasporangiaceae</taxon>
        <taxon>Janibacter</taxon>
    </lineage>
</organism>
<proteinExistence type="predicted"/>
<evidence type="ECO:0000313" key="2">
    <source>
        <dbReference type="Proteomes" id="UP001059663"/>
    </source>
</evidence>
<dbReference type="Proteomes" id="UP001059663">
    <property type="component" value="Chromosome"/>
</dbReference>
<accession>A0AC61U164</accession>
<protein>
    <submittedName>
        <fullName evidence="1">Transporter substrate-binding domain-containing protein</fullName>
    </submittedName>
</protein>
<reference evidence="1" key="1">
    <citation type="submission" date="2021-11" db="EMBL/GenBank/DDBJ databases">
        <title>Study of the species diversity of bacterial strains isolated from a unique natural object - Shulgan-Tash cave (Bashkiria).</title>
        <authorList>
            <person name="Sazanova A.L."/>
            <person name="Chirak E.R."/>
            <person name="Safronova V.I."/>
        </authorList>
    </citation>
    <scope>NUCLEOTIDE SEQUENCE</scope>
    <source>
        <strain evidence="1">P1</strain>
    </source>
</reference>
<dbReference type="EMBL" id="CP087977">
    <property type="protein sequence ID" value="UUZ43718.1"/>
    <property type="molecule type" value="Genomic_DNA"/>
</dbReference>
<name>A0AC61U164_9MICO</name>
<sequence>MSTSSTTSSSTTTSGTSTSSSTTSSPSLNETELPGTLRVGISFDQPGVGLREADTYSGPDADVARYIARYPGISRITFVEAQTDQRETLLATGRVDLVLAAYSITPERADQITFAGPYLTTGRDLLVPTTSRIRKPSQLSGSTVCSVRGSQSTTELVANYPGLHLTVRPRISDCVDLLKRDKVDAVTSDAAILAGFARASTPRTSGARAASRSPASAGASPCAVRTPPSARTSATPPAAMVEDGEWKRSVRDNPGTVKQIGKRTATPPKLQACPEPRPASTSSSDGSPSSS</sequence>
<gene>
    <name evidence="1" type="ORF">LP422_12815</name>
</gene>
<evidence type="ECO:0000313" key="1">
    <source>
        <dbReference type="EMBL" id="UUZ43718.1"/>
    </source>
</evidence>